<protein>
    <submittedName>
        <fullName evidence="1">Uncharacterized protein</fullName>
    </submittedName>
</protein>
<gene>
    <name evidence="1" type="ORF">J41TS12_03890</name>
</gene>
<dbReference type="Proteomes" id="UP000681162">
    <property type="component" value="Unassembled WGS sequence"/>
</dbReference>
<name>A0A919XQ63_9BACL</name>
<keyword evidence="2" id="KW-1185">Reference proteome</keyword>
<evidence type="ECO:0000313" key="1">
    <source>
        <dbReference type="EMBL" id="GIO35528.1"/>
    </source>
</evidence>
<sequence>MEQSKRTFTSKDGKKFELTTIENVIQLTEYQLTLLDQKISELTSVEINQSGISLKVIPTQAAKVMNIINQILGTFSIEEILDLHLVDFTGHAKSERIGSQEICIEREWSYEKTEEEIIECLKGNSDVEQVRIRFNREGKSWKKFAFKVWGYIGVKDKVKEKAVVISFEDDPLESEKTILVITMLS</sequence>
<reference evidence="1 2" key="1">
    <citation type="submission" date="2021-03" db="EMBL/GenBank/DDBJ databases">
        <title>Antimicrobial resistance genes in bacteria isolated from Japanese honey, and their potential for conferring macrolide and lincosamide resistance in the American foulbrood pathogen Paenibacillus larvae.</title>
        <authorList>
            <person name="Okamoto M."/>
            <person name="Kumagai M."/>
            <person name="Kanamori H."/>
            <person name="Takamatsu D."/>
        </authorList>
    </citation>
    <scope>NUCLEOTIDE SEQUENCE [LARGE SCALE GENOMIC DNA]</scope>
    <source>
        <strain evidence="1 2">J41TS12</strain>
    </source>
</reference>
<organism evidence="1 2">
    <name type="scientific">Paenibacillus antibioticophila</name>
    <dbReference type="NCBI Taxonomy" id="1274374"/>
    <lineage>
        <taxon>Bacteria</taxon>
        <taxon>Bacillati</taxon>
        <taxon>Bacillota</taxon>
        <taxon>Bacilli</taxon>
        <taxon>Bacillales</taxon>
        <taxon>Paenibacillaceae</taxon>
        <taxon>Paenibacillus</taxon>
    </lineage>
</organism>
<dbReference type="RefSeq" id="WP_212937937.1">
    <property type="nucleotide sequence ID" value="NZ_BORR01000001.1"/>
</dbReference>
<comment type="caution">
    <text evidence="1">The sequence shown here is derived from an EMBL/GenBank/DDBJ whole genome shotgun (WGS) entry which is preliminary data.</text>
</comment>
<evidence type="ECO:0000313" key="2">
    <source>
        <dbReference type="Proteomes" id="UP000681162"/>
    </source>
</evidence>
<proteinExistence type="predicted"/>
<accession>A0A919XQ63</accession>
<dbReference type="AlphaFoldDB" id="A0A919XQ63"/>
<dbReference type="EMBL" id="BORR01000001">
    <property type="protein sequence ID" value="GIO35528.1"/>
    <property type="molecule type" value="Genomic_DNA"/>
</dbReference>